<dbReference type="InterPro" id="IPR033228">
    <property type="entry name" value="SZT2"/>
</dbReference>
<sequence length="123" mass="13134">VLVEGCLVTQDNVELFLSSVYEQLQQMENKNAGVVQTISHQNCEGKQLYSHVTSELSIVAMLKMSILALELLPGSASGGIVIISDGVFGLPNAAMVHALLAQLRSHTVCCSFVKVGSPFQAQC</sequence>
<evidence type="ECO:0000313" key="1">
    <source>
        <dbReference type="EMBL" id="CAB4040635.1"/>
    </source>
</evidence>
<gene>
    <name evidence="1" type="ORF">PACLA_8A074157</name>
</gene>
<protein>
    <submittedName>
        <fullName evidence="1">KICSTOR complex SZT2</fullName>
    </submittedName>
</protein>
<dbReference type="Proteomes" id="UP001152795">
    <property type="component" value="Unassembled WGS sequence"/>
</dbReference>
<proteinExistence type="predicted"/>
<dbReference type="PANTHER" id="PTHR14918">
    <property type="entry name" value="KICSTOR COMPLEX PROTEIN SZT2"/>
    <property type="match status" value="1"/>
</dbReference>
<feature type="non-terminal residue" evidence="1">
    <location>
        <position position="123"/>
    </location>
</feature>
<reference evidence="1" key="1">
    <citation type="submission" date="2020-04" db="EMBL/GenBank/DDBJ databases">
        <authorList>
            <person name="Alioto T."/>
            <person name="Alioto T."/>
            <person name="Gomez Garrido J."/>
        </authorList>
    </citation>
    <scope>NUCLEOTIDE SEQUENCE</scope>
    <source>
        <strain evidence="1">A484AB</strain>
    </source>
</reference>
<evidence type="ECO:0000313" key="2">
    <source>
        <dbReference type="Proteomes" id="UP001152795"/>
    </source>
</evidence>
<organism evidence="1 2">
    <name type="scientific">Paramuricea clavata</name>
    <name type="common">Red gorgonian</name>
    <name type="synonym">Violescent sea-whip</name>
    <dbReference type="NCBI Taxonomy" id="317549"/>
    <lineage>
        <taxon>Eukaryota</taxon>
        <taxon>Metazoa</taxon>
        <taxon>Cnidaria</taxon>
        <taxon>Anthozoa</taxon>
        <taxon>Octocorallia</taxon>
        <taxon>Malacalcyonacea</taxon>
        <taxon>Plexauridae</taxon>
        <taxon>Paramuricea</taxon>
    </lineage>
</organism>
<dbReference type="PANTHER" id="PTHR14918:SF3">
    <property type="entry name" value="KICSTOR COMPLEX PROTEIN SZT2"/>
    <property type="match status" value="1"/>
</dbReference>
<dbReference type="OrthoDB" id="43547at2759"/>
<dbReference type="GO" id="GO:0005777">
    <property type="term" value="C:peroxisome"/>
    <property type="evidence" value="ECO:0007669"/>
    <property type="project" value="InterPro"/>
</dbReference>
<comment type="caution">
    <text evidence="1">The sequence shown here is derived from an EMBL/GenBank/DDBJ whole genome shotgun (WGS) entry which is preliminary data.</text>
</comment>
<keyword evidence="2" id="KW-1185">Reference proteome</keyword>
<feature type="non-terminal residue" evidence="1">
    <location>
        <position position="1"/>
    </location>
</feature>
<name>A0A6S7K581_PARCT</name>
<dbReference type="AlphaFoldDB" id="A0A6S7K581"/>
<dbReference type="EMBL" id="CACRXK020027058">
    <property type="protein sequence ID" value="CAB4040635.1"/>
    <property type="molecule type" value="Genomic_DNA"/>
</dbReference>
<accession>A0A6S7K581</accession>